<protein>
    <submittedName>
        <fullName evidence="1">Uncharacterized protein</fullName>
    </submittedName>
</protein>
<gene>
    <name evidence="1" type="ORF">VSU01S_15420</name>
</gene>
<proteinExistence type="predicted"/>
<dbReference type="EMBL" id="BJXK01000005">
    <property type="protein sequence ID" value="GEM79297.1"/>
    <property type="molecule type" value="Genomic_DNA"/>
</dbReference>
<keyword evidence="2" id="KW-1185">Reference proteome</keyword>
<dbReference type="AlphaFoldDB" id="A0A511QQF3"/>
<accession>A0A511QQF3</accession>
<comment type="caution">
    <text evidence="1">The sequence shown here is derived from an EMBL/GenBank/DDBJ whole genome shotgun (WGS) entry which is preliminary data.</text>
</comment>
<organism evidence="1 2">
    <name type="scientific">Vibrio superstes NBRC 103154</name>
    <dbReference type="NCBI Taxonomy" id="1219062"/>
    <lineage>
        <taxon>Bacteria</taxon>
        <taxon>Pseudomonadati</taxon>
        <taxon>Pseudomonadota</taxon>
        <taxon>Gammaproteobacteria</taxon>
        <taxon>Vibrionales</taxon>
        <taxon>Vibrionaceae</taxon>
        <taxon>Vibrio</taxon>
    </lineage>
</organism>
<dbReference type="Proteomes" id="UP000321113">
    <property type="component" value="Unassembled WGS sequence"/>
</dbReference>
<reference evidence="1 2" key="1">
    <citation type="submission" date="2019-07" db="EMBL/GenBank/DDBJ databases">
        <title>Whole genome shotgun sequence of Vibrio superstes NBRC 103154.</title>
        <authorList>
            <person name="Hosoyama A."/>
            <person name="Uohara A."/>
            <person name="Ohji S."/>
            <person name="Ichikawa N."/>
        </authorList>
    </citation>
    <scope>NUCLEOTIDE SEQUENCE [LARGE SCALE GENOMIC DNA]</scope>
    <source>
        <strain evidence="1 2">NBRC 103154</strain>
    </source>
</reference>
<evidence type="ECO:0000313" key="2">
    <source>
        <dbReference type="Proteomes" id="UP000321113"/>
    </source>
</evidence>
<sequence length="93" mass="11061">MQQTKYEKMSDKELERNLQQTMDQYYSHKRAMEVIHTLTIEVAELSVVIVELQNRYDEIIGDLCDLNLEFEIRKSAEVGQEVVRNIIRNRCKV</sequence>
<name>A0A511QQF3_9VIBR</name>
<dbReference type="RefSeq" id="WP_119008030.1">
    <property type="nucleotide sequence ID" value="NZ_BJXK01000005.1"/>
</dbReference>
<evidence type="ECO:0000313" key="1">
    <source>
        <dbReference type="EMBL" id="GEM79297.1"/>
    </source>
</evidence>